<feature type="compositionally biased region" description="Basic residues" evidence="1">
    <location>
        <begin position="102"/>
        <end position="118"/>
    </location>
</feature>
<dbReference type="EMBL" id="JAUEPU010000042">
    <property type="protein sequence ID" value="KAK0488002.1"/>
    <property type="molecule type" value="Genomic_DNA"/>
</dbReference>
<dbReference type="SUPFAM" id="SSF47095">
    <property type="entry name" value="HMG-box"/>
    <property type="match status" value="1"/>
</dbReference>
<gene>
    <name evidence="2" type="ORF">EDD18DRAFT_1191761</name>
</gene>
<accession>A0AA39PPC3</accession>
<feature type="compositionally biased region" description="Low complexity" evidence="1">
    <location>
        <begin position="30"/>
        <end position="47"/>
    </location>
</feature>
<proteinExistence type="predicted"/>
<reference evidence="2" key="1">
    <citation type="submission" date="2023-06" db="EMBL/GenBank/DDBJ databases">
        <authorList>
            <consortium name="Lawrence Berkeley National Laboratory"/>
            <person name="Ahrendt S."/>
            <person name="Sahu N."/>
            <person name="Indic B."/>
            <person name="Wong-Bajracharya J."/>
            <person name="Merenyi Z."/>
            <person name="Ke H.-M."/>
            <person name="Monk M."/>
            <person name="Kocsube S."/>
            <person name="Drula E."/>
            <person name="Lipzen A."/>
            <person name="Balint B."/>
            <person name="Henrissat B."/>
            <person name="Andreopoulos B."/>
            <person name="Martin F.M."/>
            <person name="Harder C.B."/>
            <person name="Rigling D."/>
            <person name="Ford K.L."/>
            <person name="Foster G.D."/>
            <person name="Pangilinan J."/>
            <person name="Papanicolaou A."/>
            <person name="Barry K."/>
            <person name="LaButti K."/>
            <person name="Viragh M."/>
            <person name="Koriabine M."/>
            <person name="Yan M."/>
            <person name="Riley R."/>
            <person name="Champramary S."/>
            <person name="Plett K.L."/>
            <person name="Tsai I.J."/>
            <person name="Slot J."/>
            <person name="Sipos G."/>
            <person name="Plett J."/>
            <person name="Nagy L.G."/>
            <person name="Grigoriev I.V."/>
        </authorList>
    </citation>
    <scope>NUCLEOTIDE SEQUENCE</scope>
    <source>
        <strain evidence="2">HWK02</strain>
    </source>
</reference>
<name>A0AA39PPC3_9AGAR</name>
<dbReference type="Proteomes" id="UP001175228">
    <property type="component" value="Unassembled WGS sequence"/>
</dbReference>
<evidence type="ECO:0008006" key="4">
    <source>
        <dbReference type="Google" id="ProtNLM"/>
    </source>
</evidence>
<evidence type="ECO:0000256" key="1">
    <source>
        <dbReference type="SAM" id="MobiDB-lite"/>
    </source>
</evidence>
<dbReference type="InterPro" id="IPR036910">
    <property type="entry name" value="HMG_box_dom_sf"/>
</dbReference>
<feature type="region of interest" description="Disordered" evidence="1">
    <location>
        <begin position="19"/>
        <end position="51"/>
    </location>
</feature>
<dbReference type="AlphaFoldDB" id="A0AA39PPC3"/>
<feature type="region of interest" description="Disordered" evidence="1">
    <location>
        <begin position="99"/>
        <end position="123"/>
    </location>
</feature>
<keyword evidence="3" id="KW-1185">Reference proteome</keyword>
<sequence>MAHSMFAYGFEENFNEFLTDAETPSSDAATPVSSYPSSPTSSPSTLSKKPHIPRPSNAYIIFRSEFVAINKETLSRTQQTASKLAGTAKREHALRYPGYKFNPRRSRRGKKAGGRKKTNAQVAPVSMEAQSFHHPSPNSIAAGPEVLLPLGYISSSVDSSRQPPMTTVNEISPIFDTNQAMYLMQSSYHPSPPATSPFDPRRFPQLNAFSPEPTVTMNENNGLNQFLTMPNPNPSFLCSFGAYSGTPCEFATSALNLPEPTTYDSKGYLIGASPEDHPAHFDLWPGEVVPFSNQFY</sequence>
<evidence type="ECO:0000313" key="2">
    <source>
        <dbReference type="EMBL" id="KAK0488002.1"/>
    </source>
</evidence>
<organism evidence="2 3">
    <name type="scientific">Armillaria luteobubalina</name>
    <dbReference type="NCBI Taxonomy" id="153913"/>
    <lineage>
        <taxon>Eukaryota</taxon>
        <taxon>Fungi</taxon>
        <taxon>Dikarya</taxon>
        <taxon>Basidiomycota</taxon>
        <taxon>Agaricomycotina</taxon>
        <taxon>Agaricomycetes</taxon>
        <taxon>Agaricomycetidae</taxon>
        <taxon>Agaricales</taxon>
        <taxon>Marasmiineae</taxon>
        <taxon>Physalacriaceae</taxon>
        <taxon>Armillaria</taxon>
    </lineage>
</organism>
<comment type="caution">
    <text evidence="2">The sequence shown here is derived from an EMBL/GenBank/DDBJ whole genome shotgun (WGS) entry which is preliminary data.</text>
</comment>
<evidence type="ECO:0000313" key="3">
    <source>
        <dbReference type="Proteomes" id="UP001175228"/>
    </source>
</evidence>
<protein>
    <recommendedName>
        <fullName evidence="4">HMG box domain-containing protein</fullName>
    </recommendedName>
</protein>